<feature type="compositionally biased region" description="Basic and acidic residues" evidence="1">
    <location>
        <begin position="83"/>
        <end position="104"/>
    </location>
</feature>
<name>A0ABR0SPN1_9HYPO</name>
<protein>
    <recommendedName>
        <fullName evidence="4">Zn(2)-C6 fungal-type domain-containing protein</fullName>
    </recommendedName>
</protein>
<evidence type="ECO:0000313" key="2">
    <source>
        <dbReference type="EMBL" id="KAK5994135.1"/>
    </source>
</evidence>
<evidence type="ECO:0008006" key="4">
    <source>
        <dbReference type="Google" id="ProtNLM"/>
    </source>
</evidence>
<reference evidence="2 3" key="1">
    <citation type="submission" date="2024-01" db="EMBL/GenBank/DDBJ databases">
        <title>Complete genome of Cladobotryum mycophilum ATHUM6906.</title>
        <authorList>
            <person name="Christinaki A.C."/>
            <person name="Myridakis A.I."/>
            <person name="Kouvelis V.N."/>
        </authorList>
    </citation>
    <scope>NUCLEOTIDE SEQUENCE [LARGE SCALE GENOMIC DNA]</scope>
    <source>
        <strain evidence="2 3">ATHUM6906</strain>
    </source>
</reference>
<dbReference type="PANTHER" id="PTHR38111">
    <property type="entry name" value="ZN(2)-C6 FUNGAL-TYPE DOMAIN-CONTAINING PROTEIN-RELATED"/>
    <property type="match status" value="1"/>
</dbReference>
<proteinExistence type="predicted"/>
<gene>
    <name evidence="2" type="ORF">PT974_07575</name>
</gene>
<accession>A0ABR0SPN1</accession>
<comment type="caution">
    <text evidence="2">The sequence shown here is derived from an EMBL/GenBank/DDBJ whole genome shotgun (WGS) entry which is preliminary data.</text>
</comment>
<dbReference type="InterPro" id="IPR053178">
    <property type="entry name" value="Osmoadaptation_assoc"/>
</dbReference>
<sequence>MPPQHRQSRSRGCKQCIQRHVKVNTAPFPDIATCDERPGCCKQCTRFGFPCSGPISGAVFLDMTEKASRIRRSSQPKRKRASKEKDTPNNREDISGNTTERDESTTPGASFSMSPQLVAQGHVREEIDEESADFDDYLLKNHQKLYDQPSPQSALDTTRYTESAFVSQFVSLISSSRRGYSPLRQRSWIFELPELVATTSMPSVRYSIRAAALIYHAVARQNRKAGMDAVHWYLAGMKSYRASILGPGAQRQTSAGSKPSRLPDYRVICVPLMFSFFEGMQGITSDAELQHHVAAAEMVELRGPEGCVSGMEHGMMRSLRSMEAFHSIMQNRQARFSSPEWLSLPFQQNKKIRYDLLVDILLSFTRELRLPHIQQPGANLPDSIHYIHDLPNYRKDDMEEKATDLMNRLHDWWRGFEKEHQEIIFPDCLYFPPLTDTAAPSPASVLPMSASWMFSGRETLAASMVSLYSAANIILHSVLLVIALSKPVGSEVESAVPAHQAAIASHSTSVFHAAMYLKVINPFCGDSVRAIFSTRIVFLLALENTQREKAQSMLREWGLSNEDVVGSVNARTNTPGTC</sequence>
<feature type="compositionally biased region" description="Basic residues" evidence="1">
    <location>
        <begin position="69"/>
        <end position="82"/>
    </location>
</feature>
<feature type="region of interest" description="Disordered" evidence="1">
    <location>
        <begin position="67"/>
        <end position="123"/>
    </location>
</feature>
<dbReference type="EMBL" id="JAVFKD010000012">
    <property type="protein sequence ID" value="KAK5994135.1"/>
    <property type="molecule type" value="Genomic_DNA"/>
</dbReference>
<evidence type="ECO:0000313" key="3">
    <source>
        <dbReference type="Proteomes" id="UP001338125"/>
    </source>
</evidence>
<evidence type="ECO:0000256" key="1">
    <source>
        <dbReference type="SAM" id="MobiDB-lite"/>
    </source>
</evidence>
<keyword evidence="3" id="KW-1185">Reference proteome</keyword>
<dbReference type="Proteomes" id="UP001338125">
    <property type="component" value="Unassembled WGS sequence"/>
</dbReference>
<organism evidence="2 3">
    <name type="scientific">Cladobotryum mycophilum</name>
    <dbReference type="NCBI Taxonomy" id="491253"/>
    <lineage>
        <taxon>Eukaryota</taxon>
        <taxon>Fungi</taxon>
        <taxon>Dikarya</taxon>
        <taxon>Ascomycota</taxon>
        <taxon>Pezizomycotina</taxon>
        <taxon>Sordariomycetes</taxon>
        <taxon>Hypocreomycetidae</taxon>
        <taxon>Hypocreales</taxon>
        <taxon>Hypocreaceae</taxon>
        <taxon>Cladobotryum</taxon>
    </lineage>
</organism>
<feature type="compositionally biased region" description="Polar residues" evidence="1">
    <location>
        <begin position="105"/>
        <end position="117"/>
    </location>
</feature>